<dbReference type="SUPFAM" id="SSF54211">
    <property type="entry name" value="Ribosomal protein S5 domain 2-like"/>
    <property type="match status" value="1"/>
</dbReference>
<evidence type="ECO:0000256" key="2">
    <source>
        <dbReference type="ARBA" id="ARBA00023186"/>
    </source>
</evidence>
<sequence>MRTSLWSGLCHSHLVGHSHTTPLPSGSSLNHCYPPIPKPLPDISDKGKLVEWLCSHSTKSGDELTSLGDYITGESKKVVESSPFLEKLKKKGYEFLFMVDAIDEYAVGHLKEFEGRSLSLQPMRD</sequence>
<reference evidence="3 4" key="1">
    <citation type="journal article" date="2023" name="Hortic Res">
        <title>The complete reference genome for grapevine (Vitis vinifera L.) genetics and breeding.</title>
        <authorList>
            <person name="Shi X."/>
            <person name="Cao S."/>
            <person name="Wang X."/>
            <person name="Huang S."/>
            <person name="Wang Y."/>
            <person name="Liu Z."/>
            <person name="Liu W."/>
            <person name="Leng X."/>
            <person name="Peng Y."/>
            <person name="Wang N."/>
            <person name="Wang Y."/>
            <person name="Ma Z."/>
            <person name="Xu X."/>
            <person name="Zhang F."/>
            <person name="Xue H."/>
            <person name="Zhong H."/>
            <person name="Wang Y."/>
            <person name="Zhang K."/>
            <person name="Velt A."/>
            <person name="Avia K."/>
            <person name="Holtgrawe D."/>
            <person name="Grimplet J."/>
            <person name="Matus J.T."/>
            <person name="Ware D."/>
            <person name="Wu X."/>
            <person name="Wang H."/>
            <person name="Liu C."/>
            <person name="Fang Y."/>
            <person name="Rustenholz C."/>
            <person name="Cheng Z."/>
            <person name="Xiao H."/>
            <person name="Zhou Y."/>
        </authorList>
    </citation>
    <scope>NUCLEOTIDE SEQUENCE [LARGE SCALE GENOMIC DNA]</scope>
    <source>
        <strain evidence="4">cv. Pinot noir / PN40024</strain>
        <tissue evidence="3">Leaf</tissue>
    </source>
</reference>
<dbReference type="Proteomes" id="UP001227230">
    <property type="component" value="Chromosome 15"/>
</dbReference>
<evidence type="ECO:0000313" key="4">
    <source>
        <dbReference type="Proteomes" id="UP001227230"/>
    </source>
</evidence>
<dbReference type="PANTHER" id="PTHR11528">
    <property type="entry name" value="HEAT SHOCK PROTEIN 90 FAMILY MEMBER"/>
    <property type="match status" value="1"/>
</dbReference>
<name>A0ABY9DEX1_VITVI</name>
<dbReference type="InterPro" id="IPR020568">
    <property type="entry name" value="Ribosomal_Su5_D2-typ_SF"/>
</dbReference>
<comment type="similarity">
    <text evidence="1">Belongs to the heat shock protein 90 family.</text>
</comment>
<keyword evidence="2" id="KW-0143">Chaperone</keyword>
<evidence type="ECO:0000313" key="3">
    <source>
        <dbReference type="EMBL" id="WKA05496.1"/>
    </source>
</evidence>
<gene>
    <name evidence="3" type="ORF">VitviT2T_023459</name>
</gene>
<dbReference type="InterPro" id="IPR001404">
    <property type="entry name" value="Hsp90_fam"/>
</dbReference>
<dbReference type="Gene3D" id="3.40.50.11260">
    <property type="match status" value="1"/>
</dbReference>
<accession>A0ABY9DEX1</accession>
<dbReference type="EMBL" id="CP126662">
    <property type="protein sequence ID" value="WKA05496.1"/>
    <property type="molecule type" value="Genomic_DNA"/>
</dbReference>
<protein>
    <submittedName>
        <fullName evidence="3">Uncharacterized protein</fullName>
    </submittedName>
</protein>
<dbReference type="Pfam" id="PF00183">
    <property type="entry name" value="HSP90"/>
    <property type="match status" value="1"/>
</dbReference>
<evidence type="ECO:0000256" key="1">
    <source>
        <dbReference type="ARBA" id="ARBA00008239"/>
    </source>
</evidence>
<keyword evidence="4" id="KW-1185">Reference proteome</keyword>
<organism evidence="3 4">
    <name type="scientific">Vitis vinifera</name>
    <name type="common">Grape</name>
    <dbReference type="NCBI Taxonomy" id="29760"/>
    <lineage>
        <taxon>Eukaryota</taxon>
        <taxon>Viridiplantae</taxon>
        <taxon>Streptophyta</taxon>
        <taxon>Embryophyta</taxon>
        <taxon>Tracheophyta</taxon>
        <taxon>Spermatophyta</taxon>
        <taxon>Magnoliopsida</taxon>
        <taxon>eudicotyledons</taxon>
        <taxon>Gunneridae</taxon>
        <taxon>Pentapetalae</taxon>
        <taxon>rosids</taxon>
        <taxon>Vitales</taxon>
        <taxon>Vitaceae</taxon>
        <taxon>Viteae</taxon>
        <taxon>Vitis</taxon>
    </lineage>
</organism>
<proteinExistence type="inferred from homology"/>